<dbReference type="RefSeq" id="WP_004999611.1">
    <property type="nucleotide sequence ID" value="NZ_CH672427.1"/>
</dbReference>
<name>A4BVE8_9GAMM</name>
<dbReference type="eggNOG" id="COG3668">
    <property type="taxonomic scope" value="Bacteria"/>
</dbReference>
<dbReference type="HOGENOM" id="CLU_147162_13_1_6"/>
<gene>
    <name evidence="1" type="ORF">NB231_03035</name>
</gene>
<dbReference type="Proteomes" id="UP000003374">
    <property type="component" value="Unassembled WGS sequence"/>
</dbReference>
<sequence>MTRIELAPAVADDFDRILDHLFEYEVADAPARIEEILQAISVLKYNPLLGWPARDETRKLVIGRQSRGYVALYRYVPRLKPSLCWR</sequence>
<organism evidence="1 2">
    <name type="scientific">Nitrococcus mobilis Nb-231</name>
    <dbReference type="NCBI Taxonomy" id="314278"/>
    <lineage>
        <taxon>Bacteria</taxon>
        <taxon>Pseudomonadati</taxon>
        <taxon>Pseudomonadota</taxon>
        <taxon>Gammaproteobacteria</taxon>
        <taxon>Chromatiales</taxon>
        <taxon>Ectothiorhodospiraceae</taxon>
        <taxon>Nitrococcus</taxon>
    </lineage>
</organism>
<evidence type="ECO:0000313" key="1">
    <source>
        <dbReference type="EMBL" id="EAR20333.1"/>
    </source>
</evidence>
<dbReference type="InterPro" id="IPR035093">
    <property type="entry name" value="RelE/ParE_toxin_dom_sf"/>
</dbReference>
<comment type="caution">
    <text evidence="1">The sequence shown here is derived from an EMBL/GenBank/DDBJ whole genome shotgun (WGS) entry which is preliminary data.</text>
</comment>
<dbReference type="AlphaFoldDB" id="A4BVE8"/>
<protein>
    <recommendedName>
        <fullName evidence="3">Plasmid stabilization system protein</fullName>
    </recommendedName>
</protein>
<accession>A4BVE8</accession>
<keyword evidence="2" id="KW-1185">Reference proteome</keyword>
<dbReference type="Gene3D" id="3.30.2310.20">
    <property type="entry name" value="RelE-like"/>
    <property type="match status" value="1"/>
</dbReference>
<proteinExistence type="predicted"/>
<evidence type="ECO:0000313" key="2">
    <source>
        <dbReference type="Proteomes" id="UP000003374"/>
    </source>
</evidence>
<reference evidence="1 2" key="1">
    <citation type="submission" date="2006-02" db="EMBL/GenBank/DDBJ databases">
        <authorList>
            <person name="Waterbury J."/>
            <person name="Ferriera S."/>
            <person name="Johnson J."/>
            <person name="Kravitz S."/>
            <person name="Halpern A."/>
            <person name="Remington K."/>
            <person name="Beeson K."/>
            <person name="Tran B."/>
            <person name="Rogers Y.-H."/>
            <person name="Friedman R."/>
            <person name="Venter J.C."/>
        </authorList>
    </citation>
    <scope>NUCLEOTIDE SEQUENCE [LARGE SCALE GENOMIC DNA]</scope>
    <source>
        <strain evidence="1 2">Nb-231</strain>
    </source>
</reference>
<dbReference type="STRING" id="314278.NB231_03035"/>
<evidence type="ECO:0008006" key="3">
    <source>
        <dbReference type="Google" id="ProtNLM"/>
    </source>
</evidence>
<dbReference type="EMBL" id="AAOF01000025">
    <property type="protein sequence ID" value="EAR20333.1"/>
    <property type="molecule type" value="Genomic_DNA"/>
</dbReference>